<proteinExistence type="predicted"/>
<comment type="caution">
    <text evidence="1">The sequence shown here is derived from an EMBL/GenBank/DDBJ whole genome shotgun (WGS) entry which is preliminary data.</text>
</comment>
<organism evidence="1 2">
    <name type="scientific">Petrolisthes manimaculis</name>
    <dbReference type="NCBI Taxonomy" id="1843537"/>
    <lineage>
        <taxon>Eukaryota</taxon>
        <taxon>Metazoa</taxon>
        <taxon>Ecdysozoa</taxon>
        <taxon>Arthropoda</taxon>
        <taxon>Crustacea</taxon>
        <taxon>Multicrustacea</taxon>
        <taxon>Malacostraca</taxon>
        <taxon>Eumalacostraca</taxon>
        <taxon>Eucarida</taxon>
        <taxon>Decapoda</taxon>
        <taxon>Pleocyemata</taxon>
        <taxon>Anomura</taxon>
        <taxon>Galatheoidea</taxon>
        <taxon>Porcellanidae</taxon>
        <taxon>Petrolisthes</taxon>
    </lineage>
</organism>
<dbReference type="AlphaFoldDB" id="A0AAE1U7Z7"/>
<sequence>MRGSCRQQRERLWSVRPSCSPPTTLPHSNTESALLFLALVLAPPFLPTFPVPHHSLPSCIPSGRPLPA</sequence>
<reference evidence="1" key="1">
    <citation type="submission" date="2023-11" db="EMBL/GenBank/DDBJ databases">
        <title>Genome assemblies of two species of porcelain crab, Petrolisthes cinctipes and Petrolisthes manimaculis (Anomura: Porcellanidae).</title>
        <authorList>
            <person name="Angst P."/>
        </authorList>
    </citation>
    <scope>NUCLEOTIDE SEQUENCE</scope>
    <source>
        <strain evidence="1">PB745_02</strain>
        <tissue evidence="1">Gill</tissue>
    </source>
</reference>
<accession>A0AAE1U7Z7</accession>
<name>A0AAE1U7Z7_9EUCA</name>
<protein>
    <submittedName>
        <fullName evidence="1">Uncharacterized protein</fullName>
    </submittedName>
</protein>
<dbReference type="EMBL" id="JAWZYT010001260">
    <property type="protein sequence ID" value="KAK4313863.1"/>
    <property type="molecule type" value="Genomic_DNA"/>
</dbReference>
<gene>
    <name evidence="1" type="ORF">Pmani_014797</name>
</gene>
<evidence type="ECO:0000313" key="1">
    <source>
        <dbReference type="EMBL" id="KAK4313863.1"/>
    </source>
</evidence>
<keyword evidence="2" id="KW-1185">Reference proteome</keyword>
<dbReference type="Proteomes" id="UP001292094">
    <property type="component" value="Unassembled WGS sequence"/>
</dbReference>
<evidence type="ECO:0000313" key="2">
    <source>
        <dbReference type="Proteomes" id="UP001292094"/>
    </source>
</evidence>